<feature type="compositionally biased region" description="Low complexity" evidence="1">
    <location>
        <begin position="1"/>
        <end position="11"/>
    </location>
</feature>
<protein>
    <submittedName>
        <fullName evidence="2">Uncharacterized protein</fullName>
    </submittedName>
</protein>
<evidence type="ECO:0000313" key="2">
    <source>
        <dbReference type="EMBL" id="MFD1309762.1"/>
    </source>
</evidence>
<reference evidence="3" key="1">
    <citation type="journal article" date="2019" name="Int. J. Syst. Evol. Microbiol.">
        <title>The Global Catalogue of Microorganisms (GCM) 10K type strain sequencing project: providing services to taxonomists for standard genome sequencing and annotation.</title>
        <authorList>
            <consortium name="The Broad Institute Genomics Platform"/>
            <consortium name="The Broad Institute Genome Sequencing Center for Infectious Disease"/>
            <person name="Wu L."/>
            <person name="Ma J."/>
        </authorList>
    </citation>
    <scope>NUCLEOTIDE SEQUENCE [LARGE SCALE GENOMIC DNA]</scope>
    <source>
        <strain evidence="3">CGMCC 4.7020</strain>
    </source>
</reference>
<comment type="caution">
    <text evidence="2">The sequence shown here is derived from an EMBL/GenBank/DDBJ whole genome shotgun (WGS) entry which is preliminary data.</text>
</comment>
<evidence type="ECO:0000256" key="1">
    <source>
        <dbReference type="SAM" id="MobiDB-lite"/>
    </source>
</evidence>
<sequence>MKRSQQQAQQPTPGPGDPGYDHTKASWYPKTSLQMTDAEVNEARAYYDSIGSASMESEWLRRHGLPENYGDVAVNA</sequence>
<keyword evidence="3" id="KW-1185">Reference proteome</keyword>
<proteinExistence type="predicted"/>
<accession>A0ABW3XJT7</accession>
<dbReference type="EMBL" id="JBHTMM010000041">
    <property type="protein sequence ID" value="MFD1309762.1"/>
    <property type="molecule type" value="Genomic_DNA"/>
</dbReference>
<name>A0ABW3XJT7_9ACTN</name>
<evidence type="ECO:0000313" key="3">
    <source>
        <dbReference type="Proteomes" id="UP001597058"/>
    </source>
</evidence>
<dbReference type="Proteomes" id="UP001597058">
    <property type="component" value="Unassembled WGS sequence"/>
</dbReference>
<gene>
    <name evidence="2" type="ORF">ACFQ5X_28370</name>
</gene>
<feature type="region of interest" description="Disordered" evidence="1">
    <location>
        <begin position="1"/>
        <end position="29"/>
    </location>
</feature>
<dbReference type="RefSeq" id="WP_381329155.1">
    <property type="nucleotide sequence ID" value="NZ_JBHTMM010000041.1"/>
</dbReference>
<organism evidence="2 3">
    <name type="scientific">Streptomyces kaempferi</name>
    <dbReference type="NCBI Taxonomy" id="333725"/>
    <lineage>
        <taxon>Bacteria</taxon>
        <taxon>Bacillati</taxon>
        <taxon>Actinomycetota</taxon>
        <taxon>Actinomycetes</taxon>
        <taxon>Kitasatosporales</taxon>
        <taxon>Streptomycetaceae</taxon>
        <taxon>Streptomyces</taxon>
    </lineage>
</organism>